<keyword evidence="1" id="KW-0732">Signal</keyword>
<organism evidence="2 3">
    <name type="scientific">Sanguibacter inulinus</name>
    <dbReference type="NCBI Taxonomy" id="60922"/>
    <lineage>
        <taxon>Bacteria</taxon>
        <taxon>Bacillati</taxon>
        <taxon>Actinomycetota</taxon>
        <taxon>Actinomycetes</taxon>
        <taxon>Micrococcales</taxon>
        <taxon>Sanguibacteraceae</taxon>
        <taxon>Sanguibacter</taxon>
    </lineage>
</organism>
<dbReference type="AlphaFoldDB" id="A0A853ERN2"/>
<keyword evidence="3" id="KW-1185">Reference proteome</keyword>
<dbReference type="RefSeq" id="WP_179912878.1">
    <property type="nucleotide sequence ID" value="NZ_JACBYE010000010.1"/>
</dbReference>
<proteinExistence type="predicted"/>
<reference evidence="2 3" key="1">
    <citation type="submission" date="2020-07" db="EMBL/GenBank/DDBJ databases">
        <title>MOT database genomes.</title>
        <authorList>
            <person name="Joseph S."/>
            <person name="Aduse-Opoku J."/>
            <person name="Hashim A."/>
            <person name="Wade W."/>
            <person name="Curtis M."/>
        </authorList>
    </citation>
    <scope>NUCLEOTIDE SEQUENCE [LARGE SCALE GENOMIC DNA]</scope>
    <source>
        <strain evidence="2 3">DSM 100099</strain>
    </source>
</reference>
<protein>
    <submittedName>
        <fullName evidence="2">Uncharacterized protein</fullName>
    </submittedName>
</protein>
<evidence type="ECO:0000313" key="2">
    <source>
        <dbReference type="EMBL" id="NYS93161.1"/>
    </source>
</evidence>
<accession>A0A853ERN2</accession>
<evidence type="ECO:0000256" key="1">
    <source>
        <dbReference type="SAM" id="SignalP"/>
    </source>
</evidence>
<dbReference type="EMBL" id="JACBYE010000010">
    <property type="protein sequence ID" value="NYS93161.1"/>
    <property type="molecule type" value="Genomic_DNA"/>
</dbReference>
<dbReference type="Proteomes" id="UP000561011">
    <property type="component" value="Unassembled WGS sequence"/>
</dbReference>
<feature type="chain" id="PRO_5032447344" evidence="1">
    <location>
        <begin position="35"/>
        <end position="147"/>
    </location>
</feature>
<sequence>MAPVRQSAAGRTSRGRRSAAVLAACCLTVTASCASETTCPAVATASTLEVRLAAAWPDRSSWDVGVGCDEEAGCAELDDTPGPDRALTVGMPDAARTVDVTVRALGSGETVHAQEHDPAWTRTTQPGPCGSTFSSGVLVLDVRHAPG</sequence>
<gene>
    <name evidence="2" type="ORF">HZZ10_06415</name>
</gene>
<feature type="signal peptide" evidence="1">
    <location>
        <begin position="1"/>
        <end position="34"/>
    </location>
</feature>
<name>A0A853ERN2_9MICO</name>
<dbReference type="PROSITE" id="PS51257">
    <property type="entry name" value="PROKAR_LIPOPROTEIN"/>
    <property type="match status" value="1"/>
</dbReference>
<comment type="caution">
    <text evidence="2">The sequence shown here is derived from an EMBL/GenBank/DDBJ whole genome shotgun (WGS) entry which is preliminary data.</text>
</comment>
<evidence type="ECO:0000313" key="3">
    <source>
        <dbReference type="Proteomes" id="UP000561011"/>
    </source>
</evidence>